<reference evidence="2" key="1">
    <citation type="submission" date="2018-06" db="EMBL/GenBank/DDBJ databases">
        <authorList>
            <consortium name="Pathogen Informatics"/>
        </authorList>
    </citation>
    <scope>NUCLEOTIDE SEQUENCE [LARGE SCALE GENOMIC DNA]</scope>
    <source>
        <strain evidence="2">NCTC10135</strain>
    </source>
</reference>
<dbReference type="Proteomes" id="UP000259864">
    <property type="component" value="Chromosome 1"/>
</dbReference>
<gene>
    <name evidence="1" type="ORF">NCTC10135_00680</name>
</gene>
<name>A0A3B0NZN2_9BACT</name>
<organism evidence="1 2">
    <name type="scientific">Metamycoplasma alkalescens</name>
    <dbReference type="NCBI Taxonomy" id="45363"/>
    <lineage>
        <taxon>Bacteria</taxon>
        <taxon>Bacillati</taxon>
        <taxon>Mycoplasmatota</taxon>
        <taxon>Mycoplasmoidales</taxon>
        <taxon>Metamycoplasmataceae</taxon>
        <taxon>Metamycoplasma</taxon>
    </lineage>
</organism>
<dbReference type="EMBL" id="LS991949">
    <property type="protein sequence ID" value="SYV90162.1"/>
    <property type="molecule type" value="Genomic_DNA"/>
</dbReference>
<evidence type="ECO:0000313" key="2">
    <source>
        <dbReference type="Proteomes" id="UP000259864"/>
    </source>
</evidence>
<proteinExistence type="predicted"/>
<accession>A0A3B0NZN2</accession>
<evidence type="ECO:0000313" key="1">
    <source>
        <dbReference type="EMBL" id="SYV90162.1"/>
    </source>
</evidence>
<protein>
    <recommendedName>
        <fullName evidence="3">DUF31 domain-containing protein</fullName>
    </recommendedName>
</protein>
<dbReference type="AlphaFoldDB" id="A0A3B0NZN2"/>
<evidence type="ECO:0008006" key="3">
    <source>
        <dbReference type="Google" id="ProtNLM"/>
    </source>
</evidence>
<sequence length="76" mass="8357">MDSGSSGSMAIDSSFNLIGINYLHTTDSYNNTITNGINLMEGNSTYKNGFDGDLRNDIKNKLIKDKLNTIVINPKK</sequence>
<dbReference type="KEGG" id="mala:NCTC10135_00680"/>